<feature type="transmembrane region" description="Helical" evidence="1">
    <location>
        <begin position="38"/>
        <end position="58"/>
    </location>
</feature>
<reference evidence="2 3" key="2">
    <citation type="journal article" date="2023" name="ChemBioChem">
        <title>Acyltransferase Domain Exchange between Two Independent Type I Polyketide Synthases in the Same Producer Strain of Macrolide Antibiotics.</title>
        <authorList>
            <person name="Kudo F."/>
            <person name="Kishikawa K."/>
            <person name="Tsuboi K."/>
            <person name="Kido T."/>
            <person name="Usui T."/>
            <person name="Hashimoto J."/>
            <person name="Shin-Ya K."/>
            <person name="Miyanaga A."/>
            <person name="Eguchi T."/>
        </authorList>
    </citation>
    <scope>NUCLEOTIDE SEQUENCE [LARGE SCALE GENOMIC DNA]</scope>
    <source>
        <strain evidence="2 3">A-8890</strain>
    </source>
</reference>
<dbReference type="EMBL" id="AP018448">
    <property type="protein sequence ID" value="BBC35077.1"/>
    <property type="molecule type" value="Genomic_DNA"/>
</dbReference>
<name>A0ABM7FDF8_9ACTN</name>
<evidence type="ECO:0000313" key="2">
    <source>
        <dbReference type="EMBL" id="BBC35077.1"/>
    </source>
</evidence>
<keyword evidence="1" id="KW-1133">Transmembrane helix</keyword>
<keyword evidence="3" id="KW-1185">Reference proteome</keyword>
<evidence type="ECO:0000313" key="3">
    <source>
        <dbReference type="Proteomes" id="UP001321542"/>
    </source>
</evidence>
<sequence length="60" mass="6576">MDDGAYDRAWQVQEILTRRGQHRSARAVDIAVAATAELQGLALLMSAALGLVIGGLRWRR</sequence>
<evidence type="ECO:0000256" key="1">
    <source>
        <dbReference type="SAM" id="Phobius"/>
    </source>
</evidence>
<accession>A0ABM7FDF8</accession>
<dbReference type="Proteomes" id="UP001321542">
    <property type="component" value="Chromosome"/>
</dbReference>
<organism evidence="2 3">
    <name type="scientific">Streptomyces graminofaciens</name>
    <dbReference type="NCBI Taxonomy" id="68212"/>
    <lineage>
        <taxon>Bacteria</taxon>
        <taxon>Bacillati</taxon>
        <taxon>Actinomycetota</taxon>
        <taxon>Actinomycetes</taxon>
        <taxon>Kitasatosporales</taxon>
        <taxon>Streptomycetaceae</taxon>
        <taxon>Streptomyces</taxon>
    </lineage>
</organism>
<dbReference type="Gene3D" id="3.40.50.1010">
    <property type="entry name" value="5'-nuclease"/>
    <property type="match status" value="1"/>
</dbReference>
<proteinExistence type="predicted"/>
<keyword evidence="1" id="KW-0812">Transmembrane</keyword>
<keyword evidence="1" id="KW-0472">Membrane</keyword>
<protein>
    <submittedName>
        <fullName evidence="2">Uncharacterized protein</fullName>
    </submittedName>
</protein>
<reference evidence="2 3" key="1">
    <citation type="journal article" date="2010" name="ChemBioChem">
        <title>Cloning and characterization of the biosynthetic gene cluster of 16-membered macrolide antibiotic FD-891: involvement of a dual functional cytochrome P450 monooxygenase catalyzing epoxidation and hydroxylation.</title>
        <authorList>
            <person name="Kudo F."/>
            <person name="Motegi A."/>
            <person name="Mizoue K."/>
            <person name="Eguchi T."/>
        </authorList>
    </citation>
    <scope>NUCLEOTIDE SEQUENCE [LARGE SCALE GENOMIC DNA]</scope>
    <source>
        <strain evidence="2 3">A-8890</strain>
    </source>
</reference>
<gene>
    <name evidence="2" type="ORF">SGFS_063710</name>
</gene>